<dbReference type="Gene3D" id="3.40.250.10">
    <property type="entry name" value="Rhodanese-like domain"/>
    <property type="match status" value="1"/>
</dbReference>
<dbReference type="RefSeq" id="WP_111646170.1">
    <property type="nucleotide sequence ID" value="NZ_QLMH01000017.1"/>
</dbReference>
<gene>
    <name evidence="1" type="ORF">B0I26_11717</name>
</gene>
<sequence length="119" mass="13683">MSVFLVILLLVLTYHLYIRYVPVCCIPTLTLQQLRSVNDEKVAIVDLRDYNDSSPLLVENAIRVPLAYLKRNYQQLLCEEEVIIIASDYITKNIGIRTLKQYGFKVRGVYIAVYPSLTA</sequence>
<dbReference type="SUPFAM" id="SSF52821">
    <property type="entry name" value="Rhodanese/Cell cycle control phosphatase"/>
    <property type="match status" value="1"/>
</dbReference>
<organism evidence="1 2">
    <name type="scientific">Paranoxybacillus vitaminiphilus</name>
    <dbReference type="NCBI Taxonomy" id="581036"/>
    <lineage>
        <taxon>Bacteria</taxon>
        <taxon>Bacillati</taxon>
        <taxon>Bacillota</taxon>
        <taxon>Bacilli</taxon>
        <taxon>Bacillales</taxon>
        <taxon>Anoxybacillaceae</taxon>
        <taxon>Paranoxybacillus</taxon>
    </lineage>
</organism>
<comment type="caution">
    <text evidence="1">The sequence shown here is derived from an EMBL/GenBank/DDBJ whole genome shotgun (WGS) entry which is preliminary data.</text>
</comment>
<accession>A0A327Y6B5</accession>
<dbReference type="AlphaFoldDB" id="A0A327Y6B5"/>
<evidence type="ECO:0000313" key="1">
    <source>
        <dbReference type="EMBL" id="RAK16603.1"/>
    </source>
</evidence>
<dbReference type="InterPro" id="IPR036873">
    <property type="entry name" value="Rhodanese-like_dom_sf"/>
</dbReference>
<protein>
    <recommendedName>
        <fullName evidence="3">Rhodanese domain-containing protein</fullName>
    </recommendedName>
</protein>
<proteinExistence type="predicted"/>
<keyword evidence="2" id="KW-1185">Reference proteome</keyword>
<evidence type="ECO:0000313" key="2">
    <source>
        <dbReference type="Proteomes" id="UP000248555"/>
    </source>
</evidence>
<reference evidence="1 2" key="1">
    <citation type="submission" date="2018-06" db="EMBL/GenBank/DDBJ databases">
        <title>Genomic Encyclopedia of Type Strains, Phase III (KMG-III): the genomes of soil and plant-associated and newly described type strains.</title>
        <authorList>
            <person name="Whitman W."/>
        </authorList>
    </citation>
    <scope>NUCLEOTIDE SEQUENCE [LARGE SCALE GENOMIC DNA]</scope>
    <source>
        <strain evidence="1 2">CGMCC 1.8979</strain>
    </source>
</reference>
<dbReference type="EMBL" id="QLMH01000017">
    <property type="protein sequence ID" value="RAK16603.1"/>
    <property type="molecule type" value="Genomic_DNA"/>
</dbReference>
<evidence type="ECO:0008006" key="3">
    <source>
        <dbReference type="Google" id="ProtNLM"/>
    </source>
</evidence>
<dbReference type="OrthoDB" id="2967651at2"/>
<name>A0A327Y6B5_9BACL</name>
<dbReference type="Proteomes" id="UP000248555">
    <property type="component" value="Unassembled WGS sequence"/>
</dbReference>